<reference evidence="1" key="1">
    <citation type="journal article" date="2013" name="Nature">
        <title>The genomes of four tapeworm species reveal adaptations to parasitism.</title>
        <authorList>
            <person name="Tsai I.J."/>
            <person name="Zarowiecki M."/>
            <person name="Holroyd N."/>
            <person name="Garciarrubio A."/>
            <person name="Sanchez-Flores A."/>
            <person name="Brooks K.L."/>
            <person name="Tracey A."/>
            <person name="Bobes R.J."/>
            <person name="Fragoso G."/>
            <person name="Sciutto E."/>
            <person name="Aslett M."/>
            <person name="Beasley H."/>
            <person name="Bennett H.M."/>
            <person name="Cai J."/>
            <person name="Camicia F."/>
            <person name="Clark R."/>
            <person name="Cucher M."/>
            <person name="De Silva N."/>
            <person name="Day T.A."/>
            <person name="Deplazes P."/>
            <person name="Estrada K."/>
            <person name="Fernandez C."/>
            <person name="Holland P.W."/>
            <person name="Hou J."/>
            <person name="Hu S."/>
            <person name="Huckvale T."/>
            <person name="Hung S.S."/>
            <person name="Kamenetzky L."/>
            <person name="Keane J.A."/>
            <person name="Kiss F."/>
            <person name="Koziol U."/>
            <person name="Lambert O."/>
            <person name="Liu K."/>
            <person name="Luo X."/>
            <person name="Luo Y."/>
            <person name="Macchiaroli N."/>
            <person name="Nichol S."/>
            <person name="Paps J."/>
            <person name="Parkinson J."/>
            <person name="Pouchkina-Stantcheva N."/>
            <person name="Riddiford N."/>
            <person name="Rosenzvit M."/>
            <person name="Salinas G."/>
            <person name="Wasmuth J.D."/>
            <person name="Zamanian M."/>
            <person name="Zheng Y."/>
            <person name="Cai X."/>
            <person name="Soberon X."/>
            <person name="Olson P.D."/>
            <person name="Laclette J.P."/>
            <person name="Brehm K."/>
            <person name="Berriman M."/>
            <person name="Garciarrubio A."/>
            <person name="Bobes R.J."/>
            <person name="Fragoso G."/>
            <person name="Sanchez-Flores A."/>
            <person name="Estrada K."/>
            <person name="Cevallos M.A."/>
            <person name="Morett E."/>
            <person name="Gonzalez V."/>
            <person name="Portillo T."/>
            <person name="Ochoa-Leyva A."/>
            <person name="Jose M.V."/>
            <person name="Sciutto E."/>
            <person name="Landa A."/>
            <person name="Jimenez L."/>
            <person name="Valdes V."/>
            <person name="Carrero J.C."/>
            <person name="Larralde C."/>
            <person name="Morales-Montor J."/>
            <person name="Limon-Lason J."/>
            <person name="Soberon X."/>
            <person name="Laclette J.P."/>
        </authorList>
    </citation>
    <scope>NUCLEOTIDE SEQUENCE [LARGE SCALE GENOMIC DNA]</scope>
</reference>
<dbReference type="EMBL" id="LN902847">
    <property type="protein sequence ID" value="CDS38198.1"/>
    <property type="molecule type" value="Genomic_DNA"/>
</dbReference>
<proteinExistence type="predicted"/>
<organism evidence="1 2">
    <name type="scientific">Echinococcus multilocularis</name>
    <name type="common">Fox tapeworm</name>
    <dbReference type="NCBI Taxonomy" id="6211"/>
    <lineage>
        <taxon>Eukaryota</taxon>
        <taxon>Metazoa</taxon>
        <taxon>Spiralia</taxon>
        <taxon>Lophotrochozoa</taxon>
        <taxon>Platyhelminthes</taxon>
        <taxon>Cestoda</taxon>
        <taxon>Eucestoda</taxon>
        <taxon>Cyclophyllidea</taxon>
        <taxon>Taeniidae</taxon>
        <taxon>Echinococcus</taxon>
    </lineage>
</organism>
<dbReference type="Proteomes" id="UP000017246">
    <property type="component" value="Unassembled WGS sequence"/>
</dbReference>
<reference evidence="1" key="2">
    <citation type="submission" date="2015-11" db="EMBL/GenBank/DDBJ databases">
        <authorList>
            <person name="Zhang Y."/>
            <person name="Guo Z."/>
        </authorList>
    </citation>
    <scope>NUCLEOTIDE SEQUENCE</scope>
</reference>
<evidence type="ECO:0000313" key="2">
    <source>
        <dbReference type="Proteomes" id="UP000017246"/>
    </source>
</evidence>
<gene>
    <name evidence="1" type="ORF">EmuJ_000553000</name>
</gene>
<sequence length="146" mass="15996">MDLFCSSRSHCGTSARELAAARTEGSLHLVGQFERVGDITWLFHGCTLPPADLISDEVMINLLSQTKEICSMSFNVPSNVSSIEKEAHSASSDSIPLQTFLGLLLLLLNLTSDYLTNPFFKLLQWPEESTSSDFAPTSPIPVFDIS</sequence>
<protein>
    <submittedName>
        <fullName evidence="1">Uncharacterized protein</fullName>
    </submittedName>
</protein>
<dbReference type="AlphaFoldDB" id="A0A068Y129"/>
<name>A0A068Y129_ECHMU</name>
<evidence type="ECO:0000313" key="1">
    <source>
        <dbReference type="EMBL" id="CDS38198.1"/>
    </source>
</evidence>
<accession>A0A068Y129</accession>
<keyword evidence="2" id="KW-1185">Reference proteome</keyword>